<organism evidence="2 3">
    <name type="scientific">Flavobacterium flavipallidum</name>
    <dbReference type="NCBI Taxonomy" id="3139140"/>
    <lineage>
        <taxon>Bacteria</taxon>
        <taxon>Pseudomonadati</taxon>
        <taxon>Bacteroidota</taxon>
        <taxon>Flavobacteriia</taxon>
        <taxon>Flavobacteriales</taxon>
        <taxon>Flavobacteriaceae</taxon>
        <taxon>Flavobacterium</taxon>
    </lineage>
</organism>
<evidence type="ECO:0000313" key="3">
    <source>
        <dbReference type="Proteomes" id="UP001398556"/>
    </source>
</evidence>
<dbReference type="RefSeq" id="WP_341700424.1">
    <property type="nucleotide sequence ID" value="NZ_JBBYHU010000015.1"/>
</dbReference>
<comment type="caution">
    <text evidence="2">The sequence shown here is derived from an EMBL/GenBank/DDBJ whole genome shotgun (WGS) entry which is preliminary data.</text>
</comment>
<proteinExistence type="predicted"/>
<keyword evidence="3" id="KW-1185">Reference proteome</keyword>
<evidence type="ECO:0000313" key="2">
    <source>
        <dbReference type="EMBL" id="MEL1241202.1"/>
    </source>
</evidence>
<feature type="signal peptide" evidence="1">
    <location>
        <begin position="1"/>
        <end position="21"/>
    </location>
</feature>
<protein>
    <recommendedName>
        <fullName evidence="4">Tetratricopeptide repeat protein</fullName>
    </recommendedName>
</protein>
<evidence type="ECO:0008006" key="4">
    <source>
        <dbReference type="Google" id="ProtNLM"/>
    </source>
</evidence>
<reference evidence="2 3" key="1">
    <citation type="submission" date="2024-04" db="EMBL/GenBank/DDBJ databases">
        <title>Flavobacterium sp. DGU99 16S ribosomal RNA gene Genome sequencing and assembly.</title>
        <authorList>
            <person name="Park S."/>
        </authorList>
    </citation>
    <scope>NUCLEOTIDE SEQUENCE [LARGE SCALE GENOMIC DNA]</scope>
    <source>
        <strain evidence="2 3">DGU99</strain>
    </source>
</reference>
<gene>
    <name evidence="2" type="ORF">AAEO59_09100</name>
</gene>
<feature type="chain" id="PRO_5045806251" description="Tetratricopeptide repeat protein" evidence="1">
    <location>
        <begin position="22"/>
        <end position="470"/>
    </location>
</feature>
<accession>A0ABU9HM30</accession>
<dbReference type="SUPFAM" id="SSF81901">
    <property type="entry name" value="HCP-like"/>
    <property type="match status" value="1"/>
</dbReference>
<name>A0ABU9HM30_9FLAO</name>
<dbReference type="EMBL" id="JBBYHU010000015">
    <property type="protein sequence ID" value="MEL1241202.1"/>
    <property type="molecule type" value="Genomic_DNA"/>
</dbReference>
<dbReference type="Proteomes" id="UP001398556">
    <property type="component" value="Unassembled WGS sequence"/>
</dbReference>
<keyword evidence="1" id="KW-0732">Signal</keyword>
<evidence type="ECO:0000256" key="1">
    <source>
        <dbReference type="SAM" id="SignalP"/>
    </source>
</evidence>
<sequence>MKNIQFLVLLLGFTFSLVTNAQTKAFEIIPQIPEPGEQITISYNPELTNLKEATQISGIMYVYDDFKWVIKDISLTKTGIGTWETRVQLPEHAALINCVFNSNSQIDRGGKQSYSQRIEKSAGAFLAWGMGHSAVFQNEIPVKVDSTAFVKDSVALQWIQSEIEHHPVSYLSAFYQELTLNKKVQSSAATNRIKNELRFVLTNTLNHHQQYDVQKTLKLLEGTKDKIFIDSVQKTLIKKYPNGVLARDLALKKIFLQPNLDLKSKQYLAFVQQFPKKDFEDIYTEVENLYNDKIYKAVAYHSFTKYNDYSIIMNSLKEVSFANLIDFSRQLIIIPFEKNKATKDMAFFQTLRMYALSIIPELEVRENRVPKEYREKLSLSQWRQLVLQDAAEAYFAYARILEKLNNYKESQRLLEKIKEEYGCKNTSFNEVYYRMLIRNGNLAQAKTYFELCAKENKLTLVMKEIASKTF</sequence>